<feature type="region of interest" description="Disordered" evidence="4">
    <location>
        <begin position="861"/>
        <end position="892"/>
    </location>
</feature>
<feature type="region of interest" description="Disordered" evidence="4">
    <location>
        <begin position="1096"/>
        <end position="1282"/>
    </location>
</feature>
<protein>
    <recommendedName>
        <fullName evidence="7">RNI-like protein</fullName>
    </recommendedName>
</protein>
<gene>
    <name evidence="5" type="ORF">VKT23_012542</name>
</gene>
<evidence type="ECO:0008006" key="7">
    <source>
        <dbReference type="Google" id="ProtNLM"/>
    </source>
</evidence>
<feature type="region of interest" description="Disordered" evidence="4">
    <location>
        <begin position="781"/>
        <end position="824"/>
    </location>
</feature>
<dbReference type="Proteomes" id="UP001498398">
    <property type="component" value="Unassembled WGS sequence"/>
</dbReference>
<dbReference type="PANTHER" id="PTHR24113:SF12">
    <property type="entry name" value="RAN GTPASE-ACTIVATING PROTEIN 1"/>
    <property type="match status" value="1"/>
</dbReference>
<feature type="compositionally biased region" description="Polar residues" evidence="4">
    <location>
        <begin position="1227"/>
        <end position="1238"/>
    </location>
</feature>
<dbReference type="InterPro" id="IPR032675">
    <property type="entry name" value="LRR_dom_sf"/>
</dbReference>
<organism evidence="5 6">
    <name type="scientific">Marasmiellus scandens</name>
    <dbReference type="NCBI Taxonomy" id="2682957"/>
    <lineage>
        <taxon>Eukaryota</taxon>
        <taxon>Fungi</taxon>
        <taxon>Dikarya</taxon>
        <taxon>Basidiomycota</taxon>
        <taxon>Agaricomycotina</taxon>
        <taxon>Agaricomycetes</taxon>
        <taxon>Agaricomycetidae</taxon>
        <taxon>Agaricales</taxon>
        <taxon>Marasmiineae</taxon>
        <taxon>Omphalotaceae</taxon>
        <taxon>Marasmiellus</taxon>
    </lineage>
</organism>
<keyword evidence="6" id="KW-1185">Reference proteome</keyword>
<dbReference type="SUPFAM" id="SSF52047">
    <property type="entry name" value="RNI-like"/>
    <property type="match status" value="1"/>
</dbReference>
<feature type="compositionally biased region" description="Polar residues" evidence="4">
    <location>
        <begin position="417"/>
        <end position="436"/>
    </location>
</feature>
<feature type="compositionally biased region" description="Pro residues" evidence="4">
    <location>
        <begin position="375"/>
        <end position="394"/>
    </location>
</feature>
<feature type="region of interest" description="Disordered" evidence="4">
    <location>
        <begin position="1346"/>
        <end position="1463"/>
    </location>
</feature>
<feature type="region of interest" description="Disordered" evidence="4">
    <location>
        <begin position="914"/>
        <end position="938"/>
    </location>
</feature>
<evidence type="ECO:0000256" key="1">
    <source>
        <dbReference type="ARBA" id="ARBA00022468"/>
    </source>
</evidence>
<feature type="region of interest" description="Disordered" evidence="4">
    <location>
        <begin position="1"/>
        <end position="33"/>
    </location>
</feature>
<feature type="region of interest" description="Disordered" evidence="4">
    <location>
        <begin position="491"/>
        <end position="552"/>
    </location>
</feature>
<evidence type="ECO:0000313" key="6">
    <source>
        <dbReference type="Proteomes" id="UP001498398"/>
    </source>
</evidence>
<accession>A0ABR1JAV4</accession>
<dbReference type="InterPro" id="IPR027038">
    <property type="entry name" value="RanGap"/>
</dbReference>
<feature type="region of interest" description="Disordered" evidence="4">
    <location>
        <begin position="333"/>
        <end position="468"/>
    </location>
</feature>
<feature type="compositionally biased region" description="Acidic residues" evidence="4">
    <location>
        <begin position="1259"/>
        <end position="1276"/>
    </location>
</feature>
<feature type="compositionally biased region" description="Polar residues" evidence="4">
    <location>
        <begin position="1399"/>
        <end position="1423"/>
    </location>
</feature>
<dbReference type="InterPro" id="IPR001611">
    <property type="entry name" value="Leu-rich_rpt"/>
</dbReference>
<dbReference type="Pfam" id="PF13516">
    <property type="entry name" value="LRR_6"/>
    <property type="match status" value="2"/>
</dbReference>
<evidence type="ECO:0000256" key="3">
    <source>
        <dbReference type="ARBA" id="ARBA00022737"/>
    </source>
</evidence>
<feature type="compositionally biased region" description="Basic and acidic residues" evidence="4">
    <location>
        <begin position="1143"/>
        <end position="1158"/>
    </location>
</feature>
<feature type="compositionally biased region" description="Low complexity" evidence="4">
    <location>
        <begin position="1"/>
        <end position="15"/>
    </location>
</feature>
<feature type="compositionally biased region" description="Polar residues" evidence="4">
    <location>
        <begin position="917"/>
        <end position="928"/>
    </location>
</feature>
<feature type="compositionally biased region" description="Low complexity" evidence="4">
    <location>
        <begin position="491"/>
        <end position="528"/>
    </location>
</feature>
<feature type="compositionally biased region" description="Low complexity" evidence="4">
    <location>
        <begin position="861"/>
        <end position="878"/>
    </location>
</feature>
<dbReference type="SMART" id="SM00368">
    <property type="entry name" value="LRR_RI"/>
    <property type="match status" value="5"/>
</dbReference>
<dbReference type="PANTHER" id="PTHR24113">
    <property type="entry name" value="RAN GTPASE-ACTIVATING PROTEIN 1"/>
    <property type="match status" value="1"/>
</dbReference>
<dbReference type="Gene3D" id="3.80.10.10">
    <property type="entry name" value="Ribonuclease Inhibitor"/>
    <property type="match status" value="3"/>
</dbReference>
<feature type="compositionally biased region" description="Low complexity" evidence="4">
    <location>
        <begin position="441"/>
        <end position="453"/>
    </location>
</feature>
<evidence type="ECO:0000256" key="2">
    <source>
        <dbReference type="ARBA" id="ARBA00022614"/>
    </source>
</evidence>
<evidence type="ECO:0000313" key="5">
    <source>
        <dbReference type="EMBL" id="KAK7451206.1"/>
    </source>
</evidence>
<reference evidence="5 6" key="1">
    <citation type="submission" date="2024-01" db="EMBL/GenBank/DDBJ databases">
        <title>A draft genome for the cacao thread blight pathogen Marasmiellus scandens.</title>
        <authorList>
            <person name="Baruah I.K."/>
            <person name="Leung J."/>
            <person name="Bukari Y."/>
            <person name="Amoako-Attah I."/>
            <person name="Meinhardt L.W."/>
            <person name="Bailey B.A."/>
            <person name="Cohen S.P."/>
        </authorList>
    </citation>
    <scope>NUCLEOTIDE SEQUENCE [LARGE SCALE GENOMIC DNA]</scope>
    <source>
        <strain evidence="5 6">GH-19</strain>
    </source>
</reference>
<feature type="compositionally biased region" description="Low complexity" evidence="4">
    <location>
        <begin position="1174"/>
        <end position="1187"/>
    </location>
</feature>
<comment type="caution">
    <text evidence="5">The sequence shown here is derived from an EMBL/GenBank/DDBJ whole genome shotgun (WGS) entry which is preliminary data.</text>
</comment>
<name>A0ABR1JAV4_9AGAR</name>
<feature type="compositionally biased region" description="Pro residues" evidence="4">
    <location>
        <begin position="1382"/>
        <end position="1392"/>
    </location>
</feature>
<feature type="compositionally biased region" description="Low complexity" evidence="4">
    <location>
        <begin position="536"/>
        <end position="552"/>
    </location>
</feature>
<feature type="compositionally biased region" description="Basic and acidic residues" evidence="4">
    <location>
        <begin position="781"/>
        <end position="791"/>
    </location>
</feature>
<feature type="compositionally biased region" description="Low complexity" evidence="4">
    <location>
        <begin position="985"/>
        <end position="1009"/>
    </location>
</feature>
<proteinExistence type="predicted"/>
<feature type="region of interest" description="Disordered" evidence="4">
    <location>
        <begin position="967"/>
        <end position="1025"/>
    </location>
</feature>
<keyword evidence="2" id="KW-0433">Leucine-rich repeat</keyword>
<feature type="compositionally biased region" description="Low complexity" evidence="4">
    <location>
        <begin position="351"/>
        <end position="374"/>
    </location>
</feature>
<sequence length="1463" mass="154441">MSSSSLSSSSSPSSSAVTIPIPGKSILKKPPPPQQGLFSRITRFLPNQNQNLPSEEKALKRAHFILPSIAVVYPISNINPPSTPTLKDEKRAIEEREHERRKRVVRNAADPNALWTLDKVESFYQECCAGCDERPDPAISAAFKSARPVDPITVDFSGVQLTPVSAGILADVFTIEWGLRKVVFKECDLDEYTLKPILHSLLIPDSIHFISLASNKKLKLPSFRLISAFVQKSSSIQFLDLSQIPLDKKAIEVLVAALTPAGHPGLASLRLDDCALKPGALEVLAKVVRTSSLKNISLRYNKINHAGAIALSVMIRDYPDAVPGPAVGLISSSGGSTPTLVPSSPRGGAGSPTSSSLSTSPASSVVNLPATSTTQPPPPPPPRHPATQSHPPPASAAMATTYTPYVPRSRRAATGPSIMTGSSHSAPVHGSQQNSVPIIKTSSQGGVTTVTSPPHHPPPVNGRFGSANNGLSSFQKKLNASLSGMGITLNSTSPTSSTSTSSSLSATPVSSPITTHHPHSSLHTASHSHPPPPYTPKAQKIQSQVQQQPPLPSSSLALLDKVRALDSLPRLGSLRTLDLRGNDLRHIGVGYIGQVLKRNRTLKVLNLSENKIDPQGLVVIAEGLKYNGCLETLDLSRNPLGGGSGITNQVGQGGGQGGQVNGVVGGVGRDKDLEGIHALRTSFTLNTSLKRLFLSSCNLTSASAICLAEFLPESRSLLHLDLTGNSLGVAGVMALAQGLKKNGVVRCLDLEVPPGDEGYARLCREILNTCIRNTEEAERVAQEAEEARAAEAETADGDEDTVVSTTTSTTTSTPATGNGTPVSGVFPSSISGSVSGAAATSGTTVPALSTKSSLSSISTTASQASKSTATSSTTSGASNPQTTPAKKQKSKALWGMIEDSELAKAIGLQDALADAMRSQSQSPSSNVTPGAGLGDMLGLGEKDKDVVVRARRGIRLMKEVVEKGGFRGVLPSESTTPVPEEETSTGETSLFSPSPFSPGPGTTPASSLSWTYTPSRAPTPLPSTPEELIKSIKGVVEEMTGVIERVVEGVAAAASEVGQGVRVEELLDINDEMMSLLGKVEGLLVLENERKEKEAKELAEVKEKDASPTPTSELESESGQKEKPRPSLKLQGLGIRLDPVSESGEKSEEEKEKEDKVRQVMVNGYLSPHVAIASSSSSSSSSSPMSSAYGTPSHDADNSEDEFPLPRVDKGKGRAPPEPVQHEPVLSPTSVLMMSAVQQEPDEEDEHDEDPRFPRYWDDEGGGEAEDDNEEEVENEQTERSKIWVQEEGEVFRKGNILLGPEEMEGEYAGEELRRELLEAMVERPAPRALTDEFGNDILTAEPIPDIFASSPSAEPLSSPRLSLPPSSPLTGTTPVGTPSSENPPTPTPRPYIPRTRSASNSSSIMSLVSPSEGSPVIGTSLTPVLEGEAGVMASSPVSSGPTTPRPYMSRKRSTSSLESQKQ</sequence>
<keyword evidence="1" id="KW-0343">GTPase activation</keyword>
<feature type="compositionally biased region" description="Polar residues" evidence="4">
    <location>
        <begin position="333"/>
        <end position="342"/>
    </location>
</feature>
<feature type="compositionally biased region" description="Low complexity" evidence="4">
    <location>
        <begin position="802"/>
        <end position="813"/>
    </location>
</feature>
<dbReference type="EMBL" id="JBANRG010000031">
    <property type="protein sequence ID" value="KAK7451206.1"/>
    <property type="molecule type" value="Genomic_DNA"/>
</dbReference>
<keyword evidence="3" id="KW-0677">Repeat</keyword>
<feature type="compositionally biased region" description="Low complexity" evidence="4">
    <location>
        <begin position="1350"/>
        <end position="1381"/>
    </location>
</feature>
<feature type="compositionally biased region" description="Basic and acidic residues" evidence="4">
    <location>
        <begin position="1249"/>
        <end position="1258"/>
    </location>
</feature>
<feature type="compositionally biased region" description="Basic and acidic residues" evidence="4">
    <location>
        <begin position="1096"/>
        <end position="1106"/>
    </location>
</feature>
<evidence type="ECO:0000256" key="4">
    <source>
        <dbReference type="SAM" id="MobiDB-lite"/>
    </source>
</evidence>